<dbReference type="PANTHER" id="PTHR47960">
    <property type="entry name" value="DEAD-BOX ATP-DEPENDENT RNA HELICASE 50"/>
    <property type="match status" value="1"/>
</dbReference>
<dbReference type="CDD" id="cd18787">
    <property type="entry name" value="SF2_C_DEAD"/>
    <property type="match status" value="1"/>
</dbReference>
<evidence type="ECO:0000256" key="3">
    <source>
        <dbReference type="ARBA" id="ARBA00022806"/>
    </source>
</evidence>
<dbReference type="InterPro" id="IPR014014">
    <property type="entry name" value="RNA_helicase_DEAD_Q_motif"/>
</dbReference>
<dbReference type="Pfam" id="PF00270">
    <property type="entry name" value="DEAD"/>
    <property type="match status" value="1"/>
</dbReference>
<evidence type="ECO:0000259" key="8">
    <source>
        <dbReference type="PROSITE" id="PS51194"/>
    </source>
</evidence>
<keyword evidence="1" id="KW-0547">Nucleotide-binding</keyword>
<keyword evidence="4" id="KW-0067">ATP-binding</keyword>
<dbReference type="InterPro" id="IPR014001">
    <property type="entry name" value="Helicase_ATP-bd"/>
</dbReference>
<evidence type="ECO:0000256" key="1">
    <source>
        <dbReference type="ARBA" id="ARBA00022741"/>
    </source>
</evidence>
<dbReference type="InterPro" id="IPR027417">
    <property type="entry name" value="P-loop_NTPase"/>
</dbReference>
<feature type="domain" description="Helicase ATP-binding" evidence="7">
    <location>
        <begin position="131"/>
        <end position="312"/>
    </location>
</feature>
<dbReference type="SMART" id="SM00487">
    <property type="entry name" value="DEXDc"/>
    <property type="match status" value="1"/>
</dbReference>
<evidence type="ECO:0008006" key="12">
    <source>
        <dbReference type="Google" id="ProtNLM"/>
    </source>
</evidence>
<dbReference type="Pfam" id="PF00271">
    <property type="entry name" value="Helicase_C"/>
    <property type="match status" value="1"/>
</dbReference>
<keyword evidence="11" id="KW-1185">Reference proteome</keyword>
<name>A0AAW1PU29_9CHLO</name>
<dbReference type="CDD" id="cd00268">
    <property type="entry name" value="DEADc"/>
    <property type="match status" value="1"/>
</dbReference>
<evidence type="ECO:0000313" key="11">
    <source>
        <dbReference type="Proteomes" id="UP001489004"/>
    </source>
</evidence>
<feature type="compositionally biased region" description="Low complexity" evidence="6">
    <location>
        <begin position="30"/>
        <end position="39"/>
    </location>
</feature>
<organism evidence="10 11">
    <name type="scientific">[Myrmecia] bisecta</name>
    <dbReference type="NCBI Taxonomy" id="41462"/>
    <lineage>
        <taxon>Eukaryota</taxon>
        <taxon>Viridiplantae</taxon>
        <taxon>Chlorophyta</taxon>
        <taxon>core chlorophytes</taxon>
        <taxon>Trebouxiophyceae</taxon>
        <taxon>Trebouxiales</taxon>
        <taxon>Trebouxiaceae</taxon>
        <taxon>Myrmecia</taxon>
    </lineage>
</organism>
<keyword evidence="2" id="KW-0378">Hydrolase</keyword>
<dbReference type="GO" id="GO:0005524">
    <property type="term" value="F:ATP binding"/>
    <property type="evidence" value="ECO:0007669"/>
    <property type="project" value="UniProtKB-KW"/>
</dbReference>
<reference evidence="10 11" key="1">
    <citation type="journal article" date="2024" name="Nat. Commun.">
        <title>Phylogenomics reveals the evolutionary origins of lichenization in chlorophyte algae.</title>
        <authorList>
            <person name="Puginier C."/>
            <person name="Libourel C."/>
            <person name="Otte J."/>
            <person name="Skaloud P."/>
            <person name="Haon M."/>
            <person name="Grisel S."/>
            <person name="Petersen M."/>
            <person name="Berrin J.G."/>
            <person name="Delaux P.M."/>
            <person name="Dal Grande F."/>
            <person name="Keller J."/>
        </authorList>
    </citation>
    <scope>NUCLEOTIDE SEQUENCE [LARGE SCALE GENOMIC DNA]</scope>
    <source>
        <strain evidence="10 11">SAG 2043</strain>
    </source>
</reference>
<evidence type="ECO:0000259" key="9">
    <source>
        <dbReference type="PROSITE" id="PS51195"/>
    </source>
</evidence>
<dbReference type="PROSITE" id="PS51192">
    <property type="entry name" value="HELICASE_ATP_BIND_1"/>
    <property type="match status" value="1"/>
</dbReference>
<evidence type="ECO:0000256" key="6">
    <source>
        <dbReference type="SAM" id="MobiDB-lite"/>
    </source>
</evidence>
<sequence length="500" mass="54238">MRFLSPGSRTPKPHWHVCCAAASRQKESYPSDSSKPRSSFAQRKADARHDLAAERSRPAETSGGPSGGAPEQRRGRPQPSQPVVRTAGKKSGGTFFHSKTFEEVGASPEIISALNTLGIKRPSHVQVAAYQALLSSAPHIVLGDHAGSGKTLAYLLPLVQRMREEERAGGVNKRGKAPRVVVLAPTAELCTQVLRVARALARGAPFKSVVLTGGHKWRTQKEALEEGPDLVVATPGRLIEHLKEGNLALDLCKAIVMDEVDILLGDTTSFAEQIQPLRQAAGTDVRFVLVTATLPEYIYAQLQQDFPGIQAAIGPGLHRTAPGIVEQLVDCSGGDVIDEETGFERKAHSLMRLLRQNTVARTIVFCNKIETCRKVENLLTRSLGADMQVLPYHSAIVENVRTRNLQTFLAKPQGSTRAVLICTDRASRGVDSAYVEHVVLFDFCRDPSEYVRRVGRTGRGAGGVGLVSILVLGRQVQLARQIIERNQSGLPIHSVPLATI</sequence>
<evidence type="ECO:0000313" key="10">
    <source>
        <dbReference type="EMBL" id="KAK9811880.1"/>
    </source>
</evidence>
<feature type="compositionally biased region" description="Basic and acidic residues" evidence="6">
    <location>
        <begin position="43"/>
        <end position="58"/>
    </location>
</feature>
<dbReference type="PROSITE" id="PS51194">
    <property type="entry name" value="HELICASE_CTER"/>
    <property type="match status" value="1"/>
</dbReference>
<dbReference type="GO" id="GO:0003724">
    <property type="term" value="F:RNA helicase activity"/>
    <property type="evidence" value="ECO:0007669"/>
    <property type="project" value="InterPro"/>
</dbReference>
<dbReference type="Gene3D" id="3.40.50.300">
    <property type="entry name" value="P-loop containing nucleotide triphosphate hydrolases"/>
    <property type="match status" value="2"/>
</dbReference>
<dbReference type="InterPro" id="IPR044742">
    <property type="entry name" value="DEAD/DEAH_RhlB"/>
</dbReference>
<evidence type="ECO:0000256" key="2">
    <source>
        <dbReference type="ARBA" id="ARBA00022801"/>
    </source>
</evidence>
<dbReference type="GO" id="GO:0003676">
    <property type="term" value="F:nucleic acid binding"/>
    <property type="evidence" value="ECO:0007669"/>
    <property type="project" value="InterPro"/>
</dbReference>
<protein>
    <recommendedName>
        <fullName evidence="12">RNA helicase</fullName>
    </recommendedName>
</protein>
<feature type="domain" description="DEAD-box RNA helicase Q" evidence="9">
    <location>
        <begin position="99"/>
        <end position="127"/>
    </location>
</feature>
<dbReference type="SUPFAM" id="SSF52540">
    <property type="entry name" value="P-loop containing nucleoside triphosphate hydrolases"/>
    <property type="match status" value="1"/>
</dbReference>
<evidence type="ECO:0000256" key="5">
    <source>
        <dbReference type="PROSITE-ProRule" id="PRU00552"/>
    </source>
</evidence>
<keyword evidence="3" id="KW-0347">Helicase</keyword>
<proteinExistence type="predicted"/>
<evidence type="ECO:0000259" key="7">
    <source>
        <dbReference type="PROSITE" id="PS51192"/>
    </source>
</evidence>
<comment type="caution">
    <text evidence="10">The sequence shown here is derived from an EMBL/GenBank/DDBJ whole genome shotgun (WGS) entry which is preliminary data.</text>
</comment>
<evidence type="ECO:0000256" key="4">
    <source>
        <dbReference type="ARBA" id="ARBA00022840"/>
    </source>
</evidence>
<dbReference type="InterPro" id="IPR011545">
    <property type="entry name" value="DEAD/DEAH_box_helicase_dom"/>
</dbReference>
<gene>
    <name evidence="10" type="ORF">WJX72_011720</name>
</gene>
<accession>A0AAW1PU29</accession>
<dbReference type="PROSITE" id="PS51195">
    <property type="entry name" value="Q_MOTIF"/>
    <property type="match status" value="1"/>
</dbReference>
<dbReference type="InterPro" id="IPR001650">
    <property type="entry name" value="Helicase_C-like"/>
</dbReference>
<dbReference type="GO" id="GO:0016787">
    <property type="term" value="F:hydrolase activity"/>
    <property type="evidence" value="ECO:0007669"/>
    <property type="project" value="UniProtKB-KW"/>
</dbReference>
<dbReference type="AlphaFoldDB" id="A0AAW1PU29"/>
<dbReference type="SMART" id="SM00490">
    <property type="entry name" value="HELICc"/>
    <property type="match status" value="1"/>
</dbReference>
<dbReference type="Proteomes" id="UP001489004">
    <property type="component" value="Unassembled WGS sequence"/>
</dbReference>
<feature type="short sequence motif" description="Q motif" evidence="5">
    <location>
        <begin position="99"/>
        <end position="127"/>
    </location>
</feature>
<feature type="region of interest" description="Disordered" evidence="6">
    <location>
        <begin position="1"/>
        <end position="95"/>
    </location>
</feature>
<feature type="domain" description="Helicase C-terminal" evidence="8">
    <location>
        <begin position="346"/>
        <end position="500"/>
    </location>
</feature>
<dbReference type="EMBL" id="JALJOR010000009">
    <property type="protein sequence ID" value="KAK9811880.1"/>
    <property type="molecule type" value="Genomic_DNA"/>
</dbReference>